<dbReference type="AlphaFoldDB" id="A0A0R3WUU6"/>
<organism evidence="1">
    <name type="scientific">Hydatigena taeniaeformis</name>
    <name type="common">Feline tapeworm</name>
    <name type="synonym">Taenia taeniaeformis</name>
    <dbReference type="NCBI Taxonomy" id="6205"/>
    <lineage>
        <taxon>Eukaryota</taxon>
        <taxon>Metazoa</taxon>
        <taxon>Spiralia</taxon>
        <taxon>Lophotrochozoa</taxon>
        <taxon>Platyhelminthes</taxon>
        <taxon>Cestoda</taxon>
        <taxon>Eucestoda</taxon>
        <taxon>Cyclophyllidea</taxon>
        <taxon>Taeniidae</taxon>
        <taxon>Hydatigera</taxon>
    </lineage>
</organism>
<sequence length="140" mass="15653">LDDPLLLDEALTFSEFFGQFRRVCIAATEECPLHRDTSWEGSMARGSLDETLHICNESGQTADDSREADSGVGNRLTFPLDHVVDPSHEDVPTFSCLNIWLQFFVIHTAILAFGIPPKTWRGEVQAHPVQLLPDSVIVFE</sequence>
<evidence type="ECO:0000313" key="1">
    <source>
        <dbReference type="WBParaSite" id="TTAC_0000453601-mRNA-1"/>
    </source>
</evidence>
<protein>
    <submittedName>
        <fullName evidence="1">Autophagy-related protein 2 homolog B</fullName>
    </submittedName>
</protein>
<reference evidence="1" key="1">
    <citation type="submission" date="2017-02" db="UniProtKB">
        <authorList>
            <consortium name="WormBaseParasite"/>
        </authorList>
    </citation>
    <scope>IDENTIFICATION</scope>
</reference>
<accession>A0A0R3WUU6</accession>
<name>A0A0R3WUU6_HYDTA</name>
<dbReference type="WBParaSite" id="TTAC_0000453601-mRNA-1">
    <property type="protein sequence ID" value="TTAC_0000453601-mRNA-1"/>
    <property type="gene ID" value="TTAC_0000453601"/>
</dbReference>
<proteinExistence type="predicted"/>